<dbReference type="OrthoDB" id="9776731at2"/>
<evidence type="ECO:0000313" key="4">
    <source>
        <dbReference type="EMBL" id="KPV39915.1"/>
    </source>
</evidence>
<evidence type="ECO:0000259" key="3">
    <source>
        <dbReference type="Pfam" id="PF07687"/>
    </source>
</evidence>
<organism evidence="4 5">
    <name type="scientific">Alicyclobacillus ferrooxydans</name>
    <dbReference type="NCBI Taxonomy" id="471514"/>
    <lineage>
        <taxon>Bacteria</taxon>
        <taxon>Bacillati</taxon>
        <taxon>Bacillota</taxon>
        <taxon>Bacilli</taxon>
        <taxon>Bacillales</taxon>
        <taxon>Alicyclobacillaceae</taxon>
        <taxon>Alicyclobacillus</taxon>
    </lineage>
</organism>
<dbReference type="Proteomes" id="UP000050482">
    <property type="component" value="Unassembled WGS sequence"/>
</dbReference>
<dbReference type="PANTHER" id="PTHR11014">
    <property type="entry name" value="PEPTIDASE M20 FAMILY MEMBER"/>
    <property type="match status" value="1"/>
</dbReference>
<evidence type="ECO:0000313" key="5">
    <source>
        <dbReference type="Proteomes" id="UP000050482"/>
    </source>
</evidence>
<dbReference type="InterPro" id="IPR017439">
    <property type="entry name" value="Amidohydrolase"/>
</dbReference>
<comment type="caution">
    <text evidence="4">The sequence shown here is derived from an EMBL/GenBank/DDBJ whole genome shotgun (WGS) entry which is preliminary data.</text>
</comment>
<feature type="binding site" evidence="2">
    <location>
        <position position="163"/>
    </location>
    <ligand>
        <name>Mn(2+)</name>
        <dbReference type="ChEBI" id="CHEBI:29035"/>
        <label>2</label>
    </ligand>
</feature>
<evidence type="ECO:0000256" key="1">
    <source>
        <dbReference type="ARBA" id="ARBA00022801"/>
    </source>
</evidence>
<protein>
    <recommendedName>
        <fullName evidence="3">Peptidase M20 dimerisation domain-containing protein</fullName>
    </recommendedName>
</protein>
<dbReference type="InterPro" id="IPR036264">
    <property type="entry name" value="Bact_exopeptidase_dim_dom"/>
</dbReference>
<comment type="cofactor">
    <cofactor evidence="2">
        <name>Mn(2+)</name>
        <dbReference type="ChEBI" id="CHEBI:29035"/>
    </cofactor>
    <text evidence="2">The Mn(2+) ion enhances activity.</text>
</comment>
<dbReference type="SUPFAM" id="SSF55031">
    <property type="entry name" value="Bacterial exopeptidase dimerisation domain"/>
    <property type="match status" value="1"/>
</dbReference>
<keyword evidence="5" id="KW-1185">Reference proteome</keyword>
<dbReference type="GO" id="GO:0046872">
    <property type="term" value="F:metal ion binding"/>
    <property type="evidence" value="ECO:0007669"/>
    <property type="project" value="UniProtKB-KW"/>
</dbReference>
<accession>A0A0P9C4J9</accession>
<dbReference type="GO" id="GO:0019877">
    <property type="term" value="P:diaminopimelate biosynthetic process"/>
    <property type="evidence" value="ECO:0007669"/>
    <property type="project" value="UniProtKB-ARBA"/>
</dbReference>
<feature type="domain" description="Peptidase M20 dimerisation" evidence="3">
    <location>
        <begin position="186"/>
        <end position="283"/>
    </location>
</feature>
<evidence type="ECO:0000256" key="2">
    <source>
        <dbReference type="PIRSR" id="PIRSR005962-1"/>
    </source>
</evidence>
<keyword evidence="1" id="KW-0378">Hydrolase</keyword>
<proteinExistence type="predicted"/>
<dbReference type="InterPro" id="IPR011650">
    <property type="entry name" value="Peptidase_M20_dimer"/>
</dbReference>
<feature type="binding site" evidence="2">
    <location>
        <position position="98"/>
    </location>
    <ligand>
        <name>Mn(2+)</name>
        <dbReference type="ChEBI" id="CHEBI:29035"/>
        <label>2</label>
    </ligand>
</feature>
<feature type="binding site" evidence="2">
    <location>
        <position position="137"/>
    </location>
    <ligand>
        <name>Mn(2+)</name>
        <dbReference type="ChEBI" id="CHEBI:29035"/>
        <label>2</label>
    </ligand>
</feature>
<feature type="binding site" evidence="2">
    <location>
        <position position="361"/>
    </location>
    <ligand>
        <name>Mn(2+)</name>
        <dbReference type="ChEBI" id="CHEBI:29035"/>
        <label>2</label>
    </ligand>
</feature>
<dbReference type="AlphaFoldDB" id="A0A0P9C4J9"/>
<dbReference type="Gene3D" id="3.40.630.10">
    <property type="entry name" value="Zn peptidases"/>
    <property type="match status" value="1"/>
</dbReference>
<name>A0A0P9C4J9_9BACL</name>
<gene>
    <name evidence="4" type="ORF">AN477_22035</name>
</gene>
<dbReference type="EMBL" id="LJCO01000100">
    <property type="protein sequence ID" value="KPV39915.1"/>
    <property type="molecule type" value="Genomic_DNA"/>
</dbReference>
<keyword evidence="2" id="KW-0479">Metal-binding</keyword>
<dbReference type="Pfam" id="PF01546">
    <property type="entry name" value="Peptidase_M20"/>
    <property type="match status" value="1"/>
</dbReference>
<keyword evidence="2" id="KW-0464">Manganese</keyword>
<dbReference type="Gene3D" id="3.30.70.360">
    <property type="match status" value="1"/>
</dbReference>
<dbReference type="SUPFAM" id="SSF53187">
    <property type="entry name" value="Zn-dependent exopeptidases"/>
    <property type="match status" value="1"/>
</dbReference>
<dbReference type="FunFam" id="3.30.70.360:FF:000001">
    <property type="entry name" value="N-acetyldiaminopimelate deacetylase"/>
    <property type="match status" value="1"/>
</dbReference>
<dbReference type="InterPro" id="IPR002933">
    <property type="entry name" value="Peptidase_M20"/>
</dbReference>
<dbReference type="CDD" id="cd03886">
    <property type="entry name" value="M20_Acy1"/>
    <property type="match status" value="1"/>
</dbReference>
<dbReference type="GO" id="GO:0050118">
    <property type="term" value="F:N-acetyldiaminopimelate deacetylase activity"/>
    <property type="evidence" value="ECO:0007669"/>
    <property type="project" value="UniProtKB-ARBA"/>
</dbReference>
<dbReference type="PATRIC" id="fig|471514.4.peg.3848"/>
<dbReference type="NCBIfam" id="TIGR01891">
    <property type="entry name" value="amidohydrolases"/>
    <property type="match status" value="1"/>
</dbReference>
<dbReference type="PANTHER" id="PTHR11014:SF63">
    <property type="entry name" value="METALLOPEPTIDASE, PUTATIVE (AFU_ORTHOLOGUE AFUA_6G09600)-RELATED"/>
    <property type="match status" value="1"/>
</dbReference>
<dbReference type="STRING" id="471514.AN477_22035"/>
<sequence length="392" mass="41971">MAYSDEVTKALIEFRRDLHRHPELSLQEFETTRRIATFLQAHGVEPLNYPLKTGVLAAIHGKHPGGAIAVRADIDALPIEEQTGLPYRSTIPGCMHACGHDFHTASVMSALLQTKALAEGETSFAGTVVFVFQPAEEAGNGADSIVDCGVFEDYNVGAIIGAHNNPLLETGYIGVRSGALMASVDEFKIVIRGVGGHAAIPDRTVDPIVVGSNIVGGLQHIVSRTVSPLDSVVVTIGTFHAGTANNIIPSEAVLEGTIRCLGTHTRQAAEDRLRKFVTDSAEAYGAVAEIEFEHVLPGVVNDPHVTDLVREAAREVVGSDRVVEAEPSLGGEDFSLYGRKVPGCFFWVGTGRSDGTSYGWHHPQFDVDDAMIPVAGQVFTQAAQDYLRNLGR</sequence>
<dbReference type="PIRSF" id="PIRSF005962">
    <property type="entry name" value="Pept_M20D_amidohydro"/>
    <property type="match status" value="1"/>
</dbReference>
<reference evidence="4 5" key="1">
    <citation type="submission" date="2015-09" db="EMBL/GenBank/DDBJ databases">
        <title>Draft genome sequence of Alicyclobacillus ferrooxydans DSM 22381.</title>
        <authorList>
            <person name="Hemp J."/>
        </authorList>
    </citation>
    <scope>NUCLEOTIDE SEQUENCE [LARGE SCALE GENOMIC DNA]</scope>
    <source>
        <strain evidence="4 5">TC-34</strain>
    </source>
</reference>
<feature type="binding site" evidence="2">
    <location>
        <position position="100"/>
    </location>
    <ligand>
        <name>Mn(2+)</name>
        <dbReference type="ChEBI" id="CHEBI:29035"/>
        <label>2</label>
    </ligand>
</feature>
<dbReference type="Pfam" id="PF07687">
    <property type="entry name" value="M20_dimer"/>
    <property type="match status" value="1"/>
</dbReference>